<reference evidence="2 3" key="1">
    <citation type="submission" date="2016-07" db="EMBL/GenBank/DDBJ databases">
        <title>Pervasive Adenine N6-methylation of Active Genes in Fungi.</title>
        <authorList>
            <consortium name="DOE Joint Genome Institute"/>
            <person name="Mondo S.J."/>
            <person name="Dannebaum R.O."/>
            <person name="Kuo R.C."/>
            <person name="Labutti K."/>
            <person name="Haridas S."/>
            <person name="Kuo A."/>
            <person name="Salamov A."/>
            <person name="Ahrendt S.R."/>
            <person name="Lipzen A."/>
            <person name="Sullivan W."/>
            <person name="Andreopoulos W.B."/>
            <person name="Clum A."/>
            <person name="Lindquist E."/>
            <person name="Daum C."/>
            <person name="Ramamoorthy G.K."/>
            <person name="Gryganskyi A."/>
            <person name="Culley D."/>
            <person name="Magnuson J.K."/>
            <person name="James T.Y."/>
            <person name="O'Malley M.A."/>
            <person name="Stajich J.E."/>
            <person name="Spatafora J.W."/>
            <person name="Visel A."/>
            <person name="Grigoriev I.V."/>
        </authorList>
    </citation>
    <scope>NUCLEOTIDE SEQUENCE [LARGE SCALE GENOMIC DNA]</scope>
    <source>
        <strain evidence="2 3">CBS 129021</strain>
    </source>
</reference>
<dbReference type="InterPro" id="IPR029071">
    <property type="entry name" value="Ubiquitin-like_domsf"/>
</dbReference>
<feature type="region of interest" description="Disordered" evidence="1">
    <location>
        <begin position="237"/>
        <end position="264"/>
    </location>
</feature>
<dbReference type="GeneID" id="63770506"/>
<protein>
    <recommendedName>
        <fullName evidence="4">Ubiquitin-like domain-containing protein</fullName>
    </recommendedName>
</protein>
<name>A0A1Y2EK06_9PEZI</name>
<feature type="region of interest" description="Disordered" evidence="1">
    <location>
        <begin position="479"/>
        <end position="530"/>
    </location>
</feature>
<feature type="compositionally biased region" description="Polar residues" evidence="1">
    <location>
        <begin position="301"/>
        <end position="314"/>
    </location>
</feature>
<evidence type="ECO:0000313" key="2">
    <source>
        <dbReference type="EMBL" id="ORY71893.1"/>
    </source>
</evidence>
<dbReference type="EMBL" id="MCFJ01000001">
    <property type="protein sequence ID" value="ORY71893.1"/>
    <property type="molecule type" value="Genomic_DNA"/>
</dbReference>
<keyword evidence="3" id="KW-1185">Reference proteome</keyword>
<feature type="compositionally biased region" description="Low complexity" evidence="1">
    <location>
        <begin position="363"/>
        <end position="374"/>
    </location>
</feature>
<feature type="region of interest" description="Disordered" evidence="1">
    <location>
        <begin position="291"/>
        <end position="336"/>
    </location>
</feature>
<dbReference type="GO" id="GO:0030968">
    <property type="term" value="P:endoplasmic reticulum unfolded protein response"/>
    <property type="evidence" value="ECO:0007669"/>
    <property type="project" value="TreeGrafter"/>
</dbReference>
<feature type="compositionally biased region" description="Pro residues" evidence="1">
    <location>
        <begin position="315"/>
        <end position="326"/>
    </location>
</feature>
<feature type="compositionally biased region" description="Low complexity" evidence="1">
    <location>
        <begin position="727"/>
        <end position="742"/>
    </location>
</feature>
<feature type="region of interest" description="Disordered" evidence="1">
    <location>
        <begin position="363"/>
        <end position="431"/>
    </location>
</feature>
<dbReference type="InterPro" id="IPR039751">
    <property type="entry name" value="HERPUD1/2"/>
</dbReference>
<dbReference type="OrthoDB" id="21589at2759"/>
<dbReference type="InParanoid" id="A0A1Y2EK06"/>
<evidence type="ECO:0008006" key="4">
    <source>
        <dbReference type="Google" id="ProtNLM"/>
    </source>
</evidence>
<dbReference type="Gene3D" id="3.10.20.90">
    <property type="entry name" value="Phosphatidylinositol 3-kinase Catalytic Subunit, Chain A, domain 1"/>
    <property type="match status" value="1"/>
</dbReference>
<evidence type="ECO:0000313" key="3">
    <source>
        <dbReference type="Proteomes" id="UP000193689"/>
    </source>
</evidence>
<feature type="region of interest" description="Disordered" evidence="1">
    <location>
        <begin position="619"/>
        <end position="646"/>
    </location>
</feature>
<dbReference type="PANTHER" id="PTHR12943:SF27">
    <property type="entry name" value="HOMOCYSTEINE-INDUCED ENDOPLASMIC RETICULUM PROTEIN, ISOFORM A"/>
    <property type="match status" value="1"/>
</dbReference>
<gene>
    <name evidence="2" type="ORF">BCR38DRAFT_22767</name>
</gene>
<feature type="compositionally biased region" description="Low complexity" evidence="1">
    <location>
        <begin position="504"/>
        <end position="519"/>
    </location>
</feature>
<accession>A0A1Y2EK06</accession>
<feature type="region of interest" description="Disordered" evidence="1">
    <location>
        <begin position="706"/>
        <end position="775"/>
    </location>
</feature>
<organism evidence="2 3">
    <name type="scientific">Pseudomassariella vexata</name>
    <dbReference type="NCBI Taxonomy" id="1141098"/>
    <lineage>
        <taxon>Eukaryota</taxon>
        <taxon>Fungi</taxon>
        <taxon>Dikarya</taxon>
        <taxon>Ascomycota</taxon>
        <taxon>Pezizomycotina</taxon>
        <taxon>Sordariomycetes</taxon>
        <taxon>Xylariomycetidae</taxon>
        <taxon>Amphisphaeriales</taxon>
        <taxon>Pseudomassariaceae</taxon>
        <taxon>Pseudomassariella</taxon>
    </lineage>
</organism>
<dbReference type="PANTHER" id="PTHR12943">
    <property type="entry name" value="HOMOCYSTEINE-RESPONSIVE ENDOPLASMIC RETICULUM-RESIDENT UNIQUITIN-LIKE DOMAIN HERPUD PROTEIN FAMILY MEMBER"/>
    <property type="match status" value="1"/>
</dbReference>
<dbReference type="SUPFAM" id="SSF54236">
    <property type="entry name" value="Ubiquitin-like"/>
    <property type="match status" value="1"/>
</dbReference>
<feature type="compositionally biased region" description="Polar residues" evidence="1">
    <location>
        <begin position="406"/>
        <end position="425"/>
    </location>
</feature>
<evidence type="ECO:0000256" key="1">
    <source>
        <dbReference type="SAM" id="MobiDB-lite"/>
    </source>
</evidence>
<dbReference type="STRING" id="1141098.A0A1Y2EK06"/>
<dbReference type="Proteomes" id="UP000193689">
    <property type="component" value="Unassembled WGS sequence"/>
</dbReference>
<comment type="caution">
    <text evidence="2">The sequence shown here is derived from an EMBL/GenBank/DDBJ whole genome shotgun (WGS) entry which is preliminary data.</text>
</comment>
<proteinExistence type="predicted"/>
<dbReference type="RefSeq" id="XP_040721485.1">
    <property type="nucleotide sequence ID" value="XM_040854294.1"/>
</dbReference>
<dbReference type="AlphaFoldDB" id="A0A1Y2EK06"/>
<sequence length="775" mass="83387">MASEHANNASPAGAEASTFTLSIISPSSGVPPGLAFSDLPLNTTVMQLKERIRDSLETKPSHQVQRLIHRGRLLSRDNETMLEVFGEQTLRSPDGKMLHLVLRELSDSNHANIPAPPVSQAAAPSQSILGARFNPQPPQLPQLAPGHIHSQHLFHAQPQGPQGRPVATWPNASFGPQPPVVGMTANGSPVNVPLGLNPQQLAHQQRQWAAAQMEHHNRLQELINHNQRERAAMGLNGAQDSHAPTPHGVAGSHTPGRTVSPFQPDATRTVVREGVGPNGQQWRITVNETVSTPQGFHRNSRTGSPFSAVNVQNPWSPPHGTPPPRSVPSGGQLSGADVQNMLRNADANQAATRVMADAMRRNTSTSSLTNLSNNPAHQPIPPGVTTPMVPSRTGSATGTPDPLRAASQSSNPPTSHPQAQPTSGTPEVYILSSPEGPRALLVHGNLGTYYTPPNPPTARYPVLQRPFPFGAQFNMPLPPFQPQPVQPQHRSPVGDMWAAPPPTANAAQQNQAQAQAPGPQGLPPLPPAQLQHGHAIAQHGNPHVRAIALAQIWPHIWMVMRLTLFIWWFTSPNSSWSRWFTVISIAVTLFLFNAGALTPIAEHVWNPIRRHLEHLMPLADNHGRNAPPARAENARDANGNQQPPRPETIADRLVQQRRQANANWLMTQARRLERAGILFLASIAPGVAERHIAQLEAEARAERQRLEAAEAEAAAAEEAARAHAENGEAAEGATAQEGTNAAPPGTESSNETRPAEREGGGNTRPQDAEEPLIAV</sequence>